<dbReference type="EMBL" id="JAUJEB010000001">
    <property type="protein sequence ID" value="MDN5211928.1"/>
    <property type="molecule type" value="Genomic_DNA"/>
</dbReference>
<protein>
    <submittedName>
        <fullName evidence="1">Uncharacterized protein</fullName>
    </submittedName>
</protein>
<evidence type="ECO:0000313" key="2">
    <source>
        <dbReference type="Proteomes" id="UP001172083"/>
    </source>
</evidence>
<name>A0ABT8L2I1_9BACT</name>
<comment type="caution">
    <text evidence="1">The sequence shown here is derived from an EMBL/GenBank/DDBJ whole genome shotgun (WGS) entry which is preliminary data.</text>
</comment>
<organism evidence="1 2">
    <name type="scientific">Agaribacillus aureus</name>
    <dbReference type="NCBI Taxonomy" id="3051825"/>
    <lineage>
        <taxon>Bacteria</taxon>
        <taxon>Pseudomonadati</taxon>
        <taxon>Bacteroidota</taxon>
        <taxon>Cytophagia</taxon>
        <taxon>Cytophagales</taxon>
        <taxon>Splendidivirgaceae</taxon>
        <taxon>Agaribacillus</taxon>
    </lineage>
</organism>
<keyword evidence="2" id="KW-1185">Reference proteome</keyword>
<gene>
    <name evidence="1" type="ORF">QQ020_07690</name>
</gene>
<evidence type="ECO:0000313" key="1">
    <source>
        <dbReference type="EMBL" id="MDN5211928.1"/>
    </source>
</evidence>
<sequence length="255" mass="29317">MKLFKIKKAKIKGFVYIPDEDNDLFAKAKIGDSIIKQNREPPYIVVDHSLNTKIITQWPGKLYYVEVINQKKEKDINKGLVKNIWYTRTLGVKILEEVPLEAMFGVNEKSIKNLIDLTRKIETEQVEMLSKHDVKSNRSVVDKAWKKWIRLTDKDYSFLPEDYSNTLNMSPKNQVHGSPIREGLSIIYSQFDIRARELVGDAAFGVDKDGEIFLQPTWSTAVEALLQAGISYESDGLISEAEKENLRKPVKEVFH</sequence>
<dbReference type="Proteomes" id="UP001172083">
    <property type="component" value="Unassembled WGS sequence"/>
</dbReference>
<reference evidence="1" key="1">
    <citation type="submission" date="2023-06" db="EMBL/GenBank/DDBJ databases">
        <title>Genomic of Agaribacillus aureum.</title>
        <authorList>
            <person name="Wang G."/>
        </authorList>
    </citation>
    <scope>NUCLEOTIDE SEQUENCE</scope>
    <source>
        <strain evidence="1">BMA12</strain>
    </source>
</reference>
<accession>A0ABT8L2I1</accession>
<dbReference type="RefSeq" id="WP_346757255.1">
    <property type="nucleotide sequence ID" value="NZ_JAUJEB010000001.1"/>
</dbReference>
<proteinExistence type="predicted"/>